<dbReference type="EMBL" id="JACIEX010000002">
    <property type="protein sequence ID" value="MBB4092648.1"/>
    <property type="molecule type" value="Genomic_DNA"/>
</dbReference>
<evidence type="ECO:0000313" key="4">
    <source>
        <dbReference type="Proteomes" id="UP000313390"/>
    </source>
</evidence>
<evidence type="ECO:0000313" key="3">
    <source>
        <dbReference type="EMBL" id="TNV14469.1"/>
    </source>
</evidence>
<dbReference type="OrthoDB" id="8456222at2"/>
<accession>A0A5C5CSN7</accession>
<organism evidence="3 4">
    <name type="scientific">Brucella pecoris</name>
    <dbReference type="NCBI Taxonomy" id="867683"/>
    <lineage>
        <taxon>Bacteria</taxon>
        <taxon>Pseudomonadati</taxon>
        <taxon>Pseudomonadota</taxon>
        <taxon>Alphaproteobacteria</taxon>
        <taxon>Hyphomicrobiales</taxon>
        <taxon>Brucellaceae</taxon>
        <taxon>Brucella/Ochrobactrum group</taxon>
        <taxon>Brucella</taxon>
    </lineage>
</organism>
<comment type="caution">
    <text evidence="3">The sequence shown here is derived from an EMBL/GenBank/DDBJ whole genome shotgun (WGS) entry which is preliminary data.</text>
</comment>
<dbReference type="EMBL" id="VEWK01000002">
    <property type="protein sequence ID" value="TNV14469.1"/>
    <property type="molecule type" value="Genomic_DNA"/>
</dbReference>
<dbReference type="RefSeq" id="WP_140019605.1">
    <property type="nucleotide sequence ID" value="NZ_JACIEX010000002.1"/>
</dbReference>
<feature type="domain" description="DUF7666" evidence="1">
    <location>
        <begin position="4"/>
        <end position="96"/>
    </location>
</feature>
<dbReference type="Proteomes" id="UP000553980">
    <property type="component" value="Unassembled WGS sequence"/>
</dbReference>
<evidence type="ECO:0000259" key="1">
    <source>
        <dbReference type="Pfam" id="PF24703"/>
    </source>
</evidence>
<reference evidence="2 5" key="3">
    <citation type="submission" date="2020-08" db="EMBL/GenBank/DDBJ databases">
        <title>Genomic Encyclopedia of Type Strains, Phase IV (KMG-IV): sequencing the most valuable type-strain genomes for metagenomic binning, comparative biology and taxonomic classification.</title>
        <authorList>
            <person name="Goeker M."/>
        </authorList>
    </citation>
    <scope>NUCLEOTIDE SEQUENCE [LARGE SCALE GENOMIC DNA]</scope>
    <source>
        <strain evidence="2 5">DSM 23868</strain>
    </source>
</reference>
<dbReference type="AlphaFoldDB" id="A0A5C5CSN7"/>
<dbReference type="Proteomes" id="UP000313390">
    <property type="component" value="Unassembled WGS sequence"/>
</dbReference>
<protein>
    <recommendedName>
        <fullName evidence="1">DUF7666 domain-containing protein</fullName>
    </recommendedName>
</protein>
<gene>
    <name evidence="3" type="ORF">FIB18_04360</name>
    <name evidence="2" type="ORF">GGQ79_001133</name>
</gene>
<evidence type="ECO:0000313" key="2">
    <source>
        <dbReference type="EMBL" id="MBB4092648.1"/>
    </source>
</evidence>
<name>A0A5C5CSN7_9HYPH</name>
<reference evidence="3 4" key="1">
    <citation type="journal article" date="2011" name="Int. J. Syst. Evol. Microbiol.">
        <title>Ochrobactrum pecoris sp. nov., isolated from farm animals.</title>
        <authorList>
            <person name="Kampfer P."/>
            <person name="Huber B."/>
            <person name="Busse H.J."/>
            <person name="Scholz H.C."/>
            <person name="Tomaso H."/>
            <person name="Hotzel H."/>
            <person name="Melzer F."/>
        </authorList>
    </citation>
    <scope>NUCLEOTIDE SEQUENCE [LARGE SCALE GENOMIC DNA]</scope>
    <source>
        <strain evidence="3 4">08RB2639</strain>
    </source>
</reference>
<keyword evidence="5" id="KW-1185">Reference proteome</keyword>
<dbReference type="InterPro" id="IPR056083">
    <property type="entry name" value="DUF7666"/>
</dbReference>
<evidence type="ECO:0000313" key="5">
    <source>
        <dbReference type="Proteomes" id="UP000553980"/>
    </source>
</evidence>
<reference evidence="3" key="2">
    <citation type="submission" date="2019-06" db="EMBL/GenBank/DDBJ databases">
        <authorList>
            <person name="Hu M."/>
        </authorList>
    </citation>
    <scope>NUCLEOTIDE SEQUENCE</scope>
    <source>
        <strain evidence="3">08RB2639</strain>
    </source>
</reference>
<proteinExistence type="predicted"/>
<dbReference type="Pfam" id="PF24703">
    <property type="entry name" value="DUF7666"/>
    <property type="match status" value="1"/>
</dbReference>
<sequence>MTKIVAYKGFDAELRCRGYQFELSKSFQHQGGVVACESGFHACEYPLDVFGYHPPASSRYGEVELSGDTSKEGKDTKIAAAEITIKAELKIPELIAAAVRYIVDRAKRIDGHHASGERELIEVQGDRAIATVSGHWSAATASGDRSAATATGRWSAATATGYWSAATASGDQSAATASGDWSAATATGYQSAATATGDRSAATASGDRSAATATGYRSAATATGYWSAATASGRWSAATATGSWSAATASGIQSAATASGDWSAATASGRWSAATATGYQGKVRGKEGCALFLVERNDQMEIIAVWAGVAGQNDIKPDTFYILQNGQPVETE</sequence>